<dbReference type="Proteomes" id="UP001595904">
    <property type="component" value="Unassembled WGS sequence"/>
</dbReference>
<dbReference type="RefSeq" id="WP_380599371.1">
    <property type="nucleotide sequence ID" value="NZ_JBHSDU010000003.1"/>
</dbReference>
<evidence type="ECO:0008006" key="4">
    <source>
        <dbReference type="Google" id="ProtNLM"/>
    </source>
</evidence>
<proteinExistence type="predicted"/>
<keyword evidence="1" id="KW-1133">Transmembrane helix</keyword>
<keyword evidence="1" id="KW-0472">Membrane</keyword>
<comment type="caution">
    <text evidence="2">The sequence shown here is derived from an EMBL/GenBank/DDBJ whole genome shotgun (WGS) entry which is preliminary data.</text>
</comment>
<feature type="transmembrane region" description="Helical" evidence="1">
    <location>
        <begin position="32"/>
        <end position="54"/>
    </location>
</feature>
<gene>
    <name evidence="2" type="ORF">ACFPN2_19155</name>
</gene>
<organism evidence="2 3">
    <name type="scientific">Steroidobacter flavus</name>
    <dbReference type="NCBI Taxonomy" id="1842136"/>
    <lineage>
        <taxon>Bacteria</taxon>
        <taxon>Pseudomonadati</taxon>
        <taxon>Pseudomonadota</taxon>
        <taxon>Gammaproteobacteria</taxon>
        <taxon>Steroidobacterales</taxon>
        <taxon>Steroidobacteraceae</taxon>
        <taxon>Steroidobacter</taxon>
    </lineage>
</organism>
<name>A0ABV8SVN3_9GAMM</name>
<evidence type="ECO:0000313" key="2">
    <source>
        <dbReference type="EMBL" id="MFC4311225.1"/>
    </source>
</evidence>
<sequence length="523" mass="54917">MFIIKSQRKRALGLNEPLKHGSHKKPVTRRDFLAQGFTTGAATVVVPAAMSMMASRRASAAATDQEKEDCGIVGGNGKIPFICFDLAGGANIAGSNVLVGQQGGQMDFLSTQGYSKLGLPGNMLPNNSTTNFVNTEFGLAFHSDSAFLRGMLEKCSPTTRAFVNGAVIAARSENDTGNNPHNPMYGIAKAGPSGQGAKGELLTLIGSQNSESGGNSMAPAAMIDPANRPTKIDRVSDVTGLVDTGEVATILSATDTVQTLEAMYYLTGKKMARVDTRLGTTNDPIVKNRFQCTYLKTADTVQTFSNPATLNPTRDTRITGLFGEDFGGDGEFQKTASVMKLVVPGIAGAGTISMGGFDYHTGDRATGEARDLRAGRCIGACLEYAALSSRPLMIYVFSDGSLSSNGMVDDSVGGRGKGQWTGDNQQTAASFFLVYNPQGRPRLIGEGTPAAARHQQIGYYSAGGDVVTSSSPAANNVNLLVQTVILNYMALHGEQGNFTGLFGNALGPIDGLIAFEQIVSGRI</sequence>
<dbReference type="PROSITE" id="PS51318">
    <property type="entry name" value="TAT"/>
    <property type="match status" value="1"/>
</dbReference>
<accession>A0ABV8SVN3</accession>
<reference evidence="3" key="1">
    <citation type="journal article" date="2019" name="Int. J. Syst. Evol. Microbiol.">
        <title>The Global Catalogue of Microorganisms (GCM) 10K type strain sequencing project: providing services to taxonomists for standard genome sequencing and annotation.</title>
        <authorList>
            <consortium name="The Broad Institute Genomics Platform"/>
            <consortium name="The Broad Institute Genome Sequencing Center for Infectious Disease"/>
            <person name="Wu L."/>
            <person name="Ma J."/>
        </authorList>
    </citation>
    <scope>NUCLEOTIDE SEQUENCE [LARGE SCALE GENOMIC DNA]</scope>
    <source>
        <strain evidence="3">CGMCC 1.10759</strain>
    </source>
</reference>
<evidence type="ECO:0000313" key="3">
    <source>
        <dbReference type="Proteomes" id="UP001595904"/>
    </source>
</evidence>
<dbReference type="EMBL" id="JBHSDU010000003">
    <property type="protein sequence ID" value="MFC4311225.1"/>
    <property type="molecule type" value="Genomic_DNA"/>
</dbReference>
<evidence type="ECO:0000256" key="1">
    <source>
        <dbReference type="SAM" id="Phobius"/>
    </source>
</evidence>
<dbReference type="InterPro" id="IPR006311">
    <property type="entry name" value="TAT_signal"/>
</dbReference>
<protein>
    <recommendedName>
        <fullName evidence="4">General secretion pathway protein GspF</fullName>
    </recommendedName>
</protein>
<keyword evidence="3" id="KW-1185">Reference proteome</keyword>
<keyword evidence="1" id="KW-0812">Transmembrane</keyword>